<keyword evidence="7" id="KW-1185">Reference proteome</keyword>
<evidence type="ECO:0000313" key="7">
    <source>
        <dbReference type="Proteomes" id="UP000549695"/>
    </source>
</evidence>
<dbReference type="EC" id="2.4.2.3" evidence="1"/>
<evidence type="ECO:0000256" key="2">
    <source>
        <dbReference type="ARBA" id="ARBA00021980"/>
    </source>
</evidence>
<dbReference type="AlphaFoldDB" id="A0A852W885"/>
<dbReference type="SUPFAM" id="SSF53167">
    <property type="entry name" value="Purine and uridine phosphorylases"/>
    <property type="match status" value="1"/>
</dbReference>
<dbReference type="Pfam" id="PF01048">
    <property type="entry name" value="PNP_UDP_1"/>
    <property type="match status" value="1"/>
</dbReference>
<evidence type="ECO:0000259" key="5">
    <source>
        <dbReference type="Pfam" id="PF01048"/>
    </source>
</evidence>
<dbReference type="CDD" id="cd09007">
    <property type="entry name" value="NP-I_spr0068"/>
    <property type="match status" value="1"/>
</dbReference>
<dbReference type="GeneID" id="98052554"/>
<dbReference type="RefSeq" id="WP_179761325.1">
    <property type="nucleotide sequence ID" value="NZ_BAAAJZ010000003.1"/>
</dbReference>
<evidence type="ECO:0000256" key="1">
    <source>
        <dbReference type="ARBA" id="ARBA00011888"/>
    </source>
</evidence>
<gene>
    <name evidence="6" type="ORF">HDA37_002800</name>
</gene>
<protein>
    <recommendedName>
        <fullName evidence="2">Uridine phosphorylase</fullName>
        <ecNumber evidence="1">2.4.2.3</ecNumber>
    </recommendedName>
</protein>
<evidence type="ECO:0000256" key="3">
    <source>
        <dbReference type="ARBA" id="ARBA00048447"/>
    </source>
</evidence>
<accession>A0A852W885</accession>
<dbReference type="GO" id="GO:0006152">
    <property type="term" value="P:purine nucleoside catabolic process"/>
    <property type="evidence" value="ECO:0007669"/>
    <property type="project" value="TreeGrafter"/>
</dbReference>
<feature type="region of interest" description="Disordered" evidence="4">
    <location>
        <begin position="252"/>
        <end position="283"/>
    </location>
</feature>
<organism evidence="6 7">
    <name type="scientific">Pseudonocardia alni</name>
    <name type="common">Amycolata alni</name>
    <dbReference type="NCBI Taxonomy" id="33907"/>
    <lineage>
        <taxon>Bacteria</taxon>
        <taxon>Bacillati</taxon>
        <taxon>Actinomycetota</taxon>
        <taxon>Actinomycetes</taxon>
        <taxon>Pseudonocardiales</taxon>
        <taxon>Pseudonocardiaceae</taxon>
        <taxon>Pseudonocardia</taxon>
    </lineage>
</organism>
<dbReference type="Proteomes" id="UP000549695">
    <property type="component" value="Unassembled WGS sequence"/>
</dbReference>
<proteinExistence type="predicted"/>
<dbReference type="GO" id="GO:0004850">
    <property type="term" value="F:uridine phosphorylase activity"/>
    <property type="evidence" value="ECO:0007669"/>
    <property type="project" value="UniProtKB-EC"/>
</dbReference>
<dbReference type="InterPro" id="IPR000845">
    <property type="entry name" value="Nucleoside_phosphorylase_d"/>
</dbReference>
<dbReference type="GO" id="GO:0004731">
    <property type="term" value="F:purine-nucleoside phosphorylase activity"/>
    <property type="evidence" value="ECO:0007669"/>
    <property type="project" value="TreeGrafter"/>
</dbReference>
<dbReference type="GO" id="GO:0005829">
    <property type="term" value="C:cytosol"/>
    <property type="evidence" value="ECO:0007669"/>
    <property type="project" value="TreeGrafter"/>
</dbReference>
<evidence type="ECO:0000256" key="4">
    <source>
        <dbReference type="SAM" id="MobiDB-lite"/>
    </source>
</evidence>
<dbReference type="PANTHER" id="PTHR43691">
    <property type="entry name" value="URIDINE PHOSPHORYLASE"/>
    <property type="match status" value="1"/>
</dbReference>
<name>A0A852W885_PSEA5</name>
<dbReference type="Gene3D" id="3.40.50.1580">
    <property type="entry name" value="Nucleoside phosphorylase domain"/>
    <property type="match status" value="1"/>
</dbReference>
<comment type="catalytic activity">
    <reaction evidence="3">
        <text>uridine + phosphate = alpha-D-ribose 1-phosphate + uracil</text>
        <dbReference type="Rhea" id="RHEA:24388"/>
        <dbReference type="ChEBI" id="CHEBI:16704"/>
        <dbReference type="ChEBI" id="CHEBI:17568"/>
        <dbReference type="ChEBI" id="CHEBI:43474"/>
        <dbReference type="ChEBI" id="CHEBI:57720"/>
        <dbReference type="EC" id="2.4.2.3"/>
    </reaction>
</comment>
<comment type="caution">
    <text evidence="6">The sequence shown here is derived from an EMBL/GenBank/DDBJ whole genome shotgun (WGS) entry which is preliminary data.</text>
</comment>
<dbReference type="PANTHER" id="PTHR43691:SF11">
    <property type="entry name" value="FI09636P-RELATED"/>
    <property type="match status" value="1"/>
</dbReference>
<reference evidence="6 7" key="1">
    <citation type="submission" date="2020-07" db="EMBL/GenBank/DDBJ databases">
        <title>Sequencing the genomes of 1000 actinobacteria strains.</title>
        <authorList>
            <person name="Klenk H.-P."/>
        </authorList>
    </citation>
    <scope>NUCLEOTIDE SEQUENCE [LARGE SCALE GENOMIC DNA]</scope>
    <source>
        <strain evidence="6 7">DSM 44749</strain>
    </source>
</reference>
<evidence type="ECO:0000313" key="6">
    <source>
        <dbReference type="EMBL" id="NYG02515.1"/>
    </source>
</evidence>
<dbReference type="InterPro" id="IPR035994">
    <property type="entry name" value="Nucleoside_phosphorylase_sf"/>
</dbReference>
<sequence length="283" mass="29281">MDLPLHEDDLDAEGVIRASAITPLRPDMPAAAVLCWFPEVVENVGTRSETVTVLRSELGRSPVWRTTGPGGTPVAVLHPGVGAPLAAMFLEHLAALGVRTVVGVGGAGALRHELTLGHAVVLGSALRDEGTSFHYQPPSRTIDADPDGVDAVVRVLDGAGVPHVVGRCWTTDAVFRETPARVARRRDEGCAVVDMEASALVAAARRIGVGYGQVFLAADSLAGPEWEHRGWTSAREARAGLFGLALAAAETWDGSRGSGAGPRDDPAGAADGDGRWAGGTGTP</sequence>
<feature type="domain" description="Nucleoside phosphorylase" evidence="5">
    <location>
        <begin position="32"/>
        <end position="228"/>
    </location>
</feature>
<dbReference type="EMBL" id="JACCCZ010000001">
    <property type="protein sequence ID" value="NYG02515.1"/>
    <property type="molecule type" value="Genomic_DNA"/>
</dbReference>